<keyword evidence="4" id="KW-0862">Zinc</keyword>
<dbReference type="RefSeq" id="WP_132191547.1">
    <property type="nucleotide sequence ID" value="NZ_SLWM01000011.1"/>
</dbReference>
<evidence type="ECO:0000256" key="4">
    <source>
        <dbReference type="ARBA" id="ARBA00022833"/>
    </source>
</evidence>
<dbReference type="Proteomes" id="UP000295818">
    <property type="component" value="Unassembled WGS sequence"/>
</dbReference>
<gene>
    <name evidence="6" type="ORF">EV644_11140</name>
</gene>
<dbReference type="PANTHER" id="PTHR43808:SF9">
    <property type="entry name" value="BLL0789 PROTEIN"/>
    <property type="match status" value="1"/>
</dbReference>
<dbReference type="SUPFAM" id="SSF53187">
    <property type="entry name" value="Zn-dependent exopeptidases"/>
    <property type="match status" value="1"/>
</dbReference>
<keyword evidence="3" id="KW-0378">Hydrolase</keyword>
<comment type="cofactor">
    <cofactor evidence="1">
        <name>Zn(2+)</name>
        <dbReference type="ChEBI" id="CHEBI:29105"/>
    </cofactor>
</comment>
<dbReference type="Pfam" id="PF07687">
    <property type="entry name" value="M20_dimer"/>
    <property type="match status" value="1"/>
</dbReference>
<dbReference type="InterPro" id="IPR017150">
    <property type="entry name" value="Pept_M20_glutamate_carboxypep"/>
</dbReference>
<keyword evidence="2" id="KW-0479">Metal-binding</keyword>
<dbReference type="PROSITE" id="PS00758">
    <property type="entry name" value="ARGE_DAPE_CPG2_1"/>
    <property type="match status" value="1"/>
</dbReference>
<sequence length="380" mass="39356">MANGWQQAAAGQAARMLERLHEYVAQETPTGDANALNAFADRLVARYADLGGTARRVPAATGDHVVANLPGRGPLAEQPPLLFLAHHDTVWPVGQLGGSMPWREEDGIVHGPGVFDMKGGLVVLETALQLIAEQEANHRPVRIVVAADEEVGSPSARGLVTAESEGVVAAFGLEPPHPNGDLKTARRGSSRVRIEITGREAHAALDPESGVSAIDELVDQLIAVRSLVGSFDDVLCNVGTITGGGRTNVVPGTASAEIGFRFIDPDTERAVLDSIGKLEPVRDGARVQVSVVSNRPAWRPSAEGDELLAKVAAAGRSVGQEVGGAVAAGAADTNLTGWLGVPSLDGFGPVGKGAHAIHEQIVAATLPERAALIAAIITSL</sequence>
<evidence type="ECO:0000313" key="7">
    <source>
        <dbReference type="Proteomes" id="UP000295818"/>
    </source>
</evidence>
<dbReference type="PANTHER" id="PTHR43808">
    <property type="entry name" value="ACETYLORNITHINE DEACETYLASE"/>
    <property type="match status" value="1"/>
</dbReference>
<proteinExistence type="predicted"/>
<evidence type="ECO:0000256" key="3">
    <source>
        <dbReference type="ARBA" id="ARBA00022801"/>
    </source>
</evidence>
<name>A0ABY2BHX8_9ACTN</name>
<dbReference type="GO" id="GO:0004180">
    <property type="term" value="F:carboxypeptidase activity"/>
    <property type="evidence" value="ECO:0007669"/>
    <property type="project" value="UniProtKB-KW"/>
</dbReference>
<dbReference type="InterPro" id="IPR050072">
    <property type="entry name" value="Peptidase_M20A"/>
</dbReference>
<reference evidence="6 7" key="1">
    <citation type="journal article" date="2015" name="Stand. Genomic Sci.">
        <title>Genomic Encyclopedia of Bacterial and Archaeal Type Strains, Phase III: the genomes of soil and plant-associated and newly described type strains.</title>
        <authorList>
            <person name="Whitman W.B."/>
            <person name="Woyke T."/>
            <person name="Klenk H.P."/>
            <person name="Zhou Y."/>
            <person name="Lilburn T.G."/>
            <person name="Beck B.J."/>
            <person name="De Vos P."/>
            <person name="Vandamme P."/>
            <person name="Eisen J.A."/>
            <person name="Garrity G."/>
            <person name="Hugenholtz P."/>
            <person name="Kyrpides N.C."/>
        </authorList>
    </citation>
    <scope>NUCLEOTIDE SEQUENCE [LARGE SCALE GENOMIC DNA]</scope>
    <source>
        <strain evidence="6 7">VKM Ac-2538</strain>
    </source>
</reference>
<dbReference type="Pfam" id="PF01546">
    <property type="entry name" value="Peptidase_M20"/>
    <property type="match status" value="1"/>
</dbReference>
<evidence type="ECO:0000256" key="2">
    <source>
        <dbReference type="ARBA" id="ARBA00022723"/>
    </source>
</evidence>
<dbReference type="Gene3D" id="3.30.70.360">
    <property type="match status" value="1"/>
</dbReference>
<dbReference type="InterPro" id="IPR011650">
    <property type="entry name" value="Peptidase_M20_dimer"/>
</dbReference>
<dbReference type="SUPFAM" id="SSF55031">
    <property type="entry name" value="Bacterial exopeptidase dimerisation domain"/>
    <property type="match status" value="1"/>
</dbReference>
<protein>
    <submittedName>
        <fullName evidence="6">Glutamate carboxypeptidase</fullName>
    </submittedName>
</protein>
<keyword evidence="7" id="KW-1185">Reference proteome</keyword>
<dbReference type="InterPro" id="IPR002933">
    <property type="entry name" value="Peptidase_M20"/>
</dbReference>
<dbReference type="InterPro" id="IPR036264">
    <property type="entry name" value="Bact_exopeptidase_dim_dom"/>
</dbReference>
<evidence type="ECO:0000313" key="6">
    <source>
        <dbReference type="EMBL" id="TCO18802.1"/>
    </source>
</evidence>
<dbReference type="EMBL" id="SLWM01000011">
    <property type="protein sequence ID" value="TCO18802.1"/>
    <property type="molecule type" value="Genomic_DNA"/>
</dbReference>
<organism evidence="6 7">
    <name type="scientific">Kribbella orskensis</name>
    <dbReference type="NCBI Taxonomy" id="2512216"/>
    <lineage>
        <taxon>Bacteria</taxon>
        <taxon>Bacillati</taxon>
        <taxon>Actinomycetota</taxon>
        <taxon>Actinomycetes</taxon>
        <taxon>Propionibacteriales</taxon>
        <taxon>Kribbellaceae</taxon>
        <taxon>Kribbella</taxon>
    </lineage>
</organism>
<dbReference type="PIRSF" id="PIRSF037238">
    <property type="entry name" value="Carboxypeptidase_G2"/>
    <property type="match status" value="1"/>
</dbReference>
<accession>A0ABY2BHX8</accession>
<dbReference type="InterPro" id="IPR001261">
    <property type="entry name" value="ArgE/DapE_CS"/>
</dbReference>
<comment type="caution">
    <text evidence="6">The sequence shown here is derived from an EMBL/GenBank/DDBJ whole genome shotgun (WGS) entry which is preliminary data.</text>
</comment>
<keyword evidence="6" id="KW-0121">Carboxypeptidase</keyword>
<keyword evidence="6" id="KW-0645">Protease</keyword>
<feature type="domain" description="Peptidase M20 dimerisation" evidence="5">
    <location>
        <begin position="184"/>
        <end position="275"/>
    </location>
</feature>
<evidence type="ECO:0000256" key="1">
    <source>
        <dbReference type="ARBA" id="ARBA00001947"/>
    </source>
</evidence>
<evidence type="ECO:0000259" key="5">
    <source>
        <dbReference type="Pfam" id="PF07687"/>
    </source>
</evidence>
<dbReference type="Gene3D" id="3.40.630.10">
    <property type="entry name" value="Zn peptidases"/>
    <property type="match status" value="1"/>
</dbReference>